<feature type="domain" description="F-box" evidence="1">
    <location>
        <begin position="21"/>
        <end position="57"/>
    </location>
</feature>
<evidence type="ECO:0000313" key="3">
    <source>
        <dbReference type="Proteomes" id="UP001165065"/>
    </source>
</evidence>
<dbReference type="InterPro" id="IPR036047">
    <property type="entry name" value="F-box-like_dom_sf"/>
</dbReference>
<organism evidence="2 3">
    <name type="scientific">Triparma columacea</name>
    <dbReference type="NCBI Taxonomy" id="722753"/>
    <lineage>
        <taxon>Eukaryota</taxon>
        <taxon>Sar</taxon>
        <taxon>Stramenopiles</taxon>
        <taxon>Ochrophyta</taxon>
        <taxon>Bolidophyceae</taxon>
        <taxon>Parmales</taxon>
        <taxon>Triparmaceae</taxon>
        <taxon>Triparma</taxon>
    </lineage>
</organism>
<keyword evidence="3" id="KW-1185">Reference proteome</keyword>
<accession>A0A9W7GC93</accession>
<dbReference type="AlphaFoldDB" id="A0A9W7GC93"/>
<comment type="caution">
    <text evidence="2">The sequence shown here is derived from an EMBL/GenBank/DDBJ whole genome shotgun (WGS) entry which is preliminary data.</text>
</comment>
<dbReference type="SUPFAM" id="SSF81383">
    <property type="entry name" value="F-box domain"/>
    <property type="match status" value="1"/>
</dbReference>
<dbReference type="Pfam" id="PF00646">
    <property type="entry name" value="F-box"/>
    <property type="match status" value="1"/>
</dbReference>
<sequence>MASQSEALAPSLAPTLAPLAGLPINCLRYIASFLPVASALSLSATCKPFNAALTDRRTLELLVAGDLDNYAVSTEGEEAVEPKLFYRKHAKIKRNYQRAEQAYTWWGEGKYGAYEPGFCDDWEEEEALEKIVHRFREDGGIFLFEDGRAMHPDEVGCCCTMAADLPCFGGCCFECYYYYHPWPKSMLGPCGADLRQLEDILRAH</sequence>
<evidence type="ECO:0000313" key="2">
    <source>
        <dbReference type="EMBL" id="GMI39868.1"/>
    </source>
</evidence>
<dbReference type="OrthoDB" id="10407186at2759"/>
<proteinExistence type="predicted"/>
<evidence type="ECO:0000259" key="1">
    <source>
        <dbReference type="Pfam" id="PF00646"/>
    </source>
</evidence>
<dbReference type="CDD" id="cd09917">
    <property type="entry name" value="F-box_SF"/>
    <property type="match status" value="1"/>
</dbReference>
<gene>
    <name evidence="2" type="ORF">TrCOL_g4526</name>
</gene>
<name>A0A9W7GC93_9STRA</name>
<dbReference type="InterPro" id="IPR001810">
    <property type="entry name" value="F-box_dom"/>
</dbReference>
<dbReference type="Proteomes" id="UP001165065">
    <property type="component" value="Unassembled WGS sequence"/>
</dbReference>
<dbReference type="EMBL" id="BRYA01001164">
    <property type="protein sequence ID" value="GMI39868.1"/>
    <property type="molecule type" value="Genomic_DNA"/>
</dbReference>
<protein>
    <recommendedName>
        <fullName evidence="1">F-box domain-containing protein</fullName>
    </recommendedName>
</protein>
<reference evidence="3" key="1">
    <citation type="journal article" date="2023" name="Commun. Biol.">
        <title>Genome analysis of Parmales, the sister group of diatoms, reveals the evolutionary specialization of diatoms from phago-mixotrophs to photoautotrophs.</title>
        <authorList>
            <person name="Ban H."/>
            <person name="Sato S."/>
            <person name="Yoshikawa S."/>
            <person name="Yamada K."/>
            <person name="Nakamura Y."/>
            <person name="Ichinomiya M."/>
            <person name="Sato N."/>
            <person name="Blanc-Mathieu R."/>
            <person name="Endo H."/>
            <person name="Kuwata A."/>
            <person name="Ogata H."/>
        </authorList>
    </citation>
    <scope>NUCLEOTIDE SEQUENCE [LARGE SCALE GENOMIC DNA]</scope>
</reference>